<feature type="non-terminal residue" evidence="1">
    <location>
        <position position="192"/>
    </location>
</feature>
<dbReference type="Proteomes" id="UP000030745">
    <property type="component" value="Unassembled WGS sequence"/>
</dbReference>
<evidence type="ECO:0000313" key="1">
    <source>
        <dbReference type="EMBL" id="KDO16055.1"/>
    </source>
</evidence>
<feature type="non-terminal residue" evidence="1">
    <location>
        <position position="1"/>
    </location>
</feature>
<organism evidence="1 2">
    <name type="scientific">Saprolegnia parasitica (strain CBS 223.65)</name>
    <dbReference type="NCBI Taxonomy" id="695850"/>
    <lineage>
        <taxon>Eukaryota</taxon>
        <taxon>Sar</taxon>
        <taxon>Stramenopiles</taxon>
        <taxon>Oomycota</taxon>
        <taxon>Saprolegniomycetes</taxon>
        <taxon>Saprolegniales</taxon>
        <taxon>Saprolegniaceae</taxon>
        <taxon>Saprolegnia</taxon>
    </lineage>
</organism>
<gene>
    <name evidence="1" type="ORF">SPRG_18409</name>
</gene>
<dbReference type="VEuPathDB" id="FungiDB:SPRG_18409"/>
<sequence length="192" mass="21725">GLLGCDALIYVQTPQERAPSLHVTWVGGDDAFGNRAFQPVQSFWPDYRESMTTWPATDVTVLLHRTSLSLESIRAAMAHWRGAPTAAESVVKQLFRAAFLTQWTAQDNAAVLAHGSHWFLSTGYDWSAVNEPISRDVVVWARDVAFQYQRHGLWPTLDPLRRFGYHCQDGIGFLHIDVLEHRLATDEVYLCN</sequence>
<dbReference type="STRING" id="695850.A0A067BH28"/>
<proteinExistence type="predicted"/>
<protein>
    <submittedName>
        <fullName evidence="1">Uncharacterized protein</fullName>
    </submittedName>
</protein>
<name>A0A067BH28_SAPPC</name>
<accession>A0A067BH28</accession>
<dbReference type="EMBL" id="KK584365">
    <property type="protein sequence ID" value="KDO16055.1"/>
    <property type="molecule type" value="Genomic_DNA"/>
</dbReference>
<dbReference type="AlphaFoldDB" id="A0A067BH28"/>
<dbReference type="KEGG" id="spar:SPRG_18409"/>
<keyword evidence="2" id="KW-1185">Reference proteome</keyword>
<dbReference type="RefSeq" id="XP_012213237.1">
    <property type="nucleotide sequence ID" value="XM_012357847.1"/>
</dbReference>
<evidence type="ECO:0000313" key="2">
    <source>
        <dbReference type="Proteomes" id="UP000030745"/>
    </source>
</evidence>
<reference evidence="1 2" key="1">
    <citation type="journal article" date="2013" name="PLoS Genet.">
        <title>Distinctive expansion of potential virulence genes in the genome of the oomycete fish pathogen Saprolegnia parasitica.</title>
        <authorList>
            <person name="Jiang R.H."/>
            <person name="de Bruijn I."/>
            <person name="Haas B.J."/>
            <person name="Belmonte R."/>
            <person name="Lobach L."/>
            <person name="Christie J."/>
            <person name="van den Ackerveken G."/>
            <person name="Bottin A."/>
            <person name="Bulone V."/>
            <person name="Diaz-Moreno S.M."/>
            <person name="Dumas B."/>
            <person name="Fan L."/>
            <person name="Gaulin E."/>
            <person name="Govers F."/>
            <person name="Grenville-Briggs L.J."/>
            <person name="Horner N.R."/>
            <person name="Levin J.Z."/>
            <person name="Mammella M."/>
            <person name="Meijer H.J."/>
            <person name="Morris P."/>
            <person name="Nusbaum C."/>
            <person name="Oome S."/>
            <person name="Phillips A.J."/>
            <person name="van Rooyen D."/>
            <person name="Rzeszutek E."/>
            <person name="Saraiva M."/>
            <person name="Secombes C.J."/>
            <person name="Seidl M.F."/>
            <person name="Snel B."/>
            <person name="Stassen J.H."/>
            <person name="Sykes S."/>
            <person name="Tripathy S."/>
            <person name="van den Berg H."/>
            <person name="Vega-Arreguin J.C."/>
            <person name="Wawra S."/>
            <person name="Young S.K."/>
            <person name="Zeng Q."/>
            <person name="Dieguez-Uribeondo J."/>
            <person name="Russ C."/>
            <person name="Tyler B.M."/>
            <person name="van West P."/>
        </authorList>
    </citation>
    <scope>NUCLEOTIDE SEQUENCE [LARGE SCALE GENOMIC DNA]</scope>
    <source>
        <strain evidence="1 2">CBS 223.65</strain>
    </source>
</reference>
<dbReference type="GeneID" id="24139934"/>